<keyword evidence="1" id="KW-0472">Membrane</keyword>
<feature type="domain" description="DUF6594" evidence="2">
    <location>
        <begin position="5"/>
        <end position="129"/>
    </location>
</feature>
<organism evidence="3 4">
    <name type="scientific">Immersiella caudata</name>
    <dbReference type="NCBI Taxonomy" id="314043"/>
    <lineage>
        <taxon>Eukaryota</taxon>
        <taxon>Fungi</taxon>
        <taxon>Dikarya</taxon>
        <taxon>Ascomycota</taxon>
        <taxon>Pezizomycotina</taxon>
        <taxon>Sordariomycetes</taxon>
        <taxon>Sordariomycetidae</taxon>
        <taxon>Sordariales</taxon>
        <taxon>Lasiosphaeriaceae</taxon>
        <taxon>Immersiella</taxon>
    </lineage>
</organism>
<dbReference type="Pfam" id="PF20237">
    <property type="entry name" value="DUF6594"/>
    <property type="match status" value="2"/>
</dbReference>
<gene>
    <name evidence="3" type="ORF">B0T14DRAFT_567423</name>
</gene>
<dbReference type="PANTHER" id="PTHR34502">
    <property type="entry name" value="DUF6594 DOMAIN-CONTAINING PROTEIN-RELATED"/>
    <property type="match status" value="1"/>
</dbReference>
<feature type="domain" description="DUF6594" evidence="2">
    <location>
        <begin position="141"/>
        <end position="215"/>
    </location>
</feature>
<dbReference type="AlphaFoldDB" id="A0AA40C135"/>
<keyword evidence="4" id="KW-1185">Reference proteome</keyword>
<reference evidence="3" key="1">
    <citation type="submission" date="2023-06" db="EMBL/GenBank/DDBJ databases">
        <title>Genome-scale phylogeny and comparative genomics of the fungal order Sordariales.</title>
        <authorList>
            <consortium name="Lawrence Berkeley National Laboratory"/>
            <person name="Hensen N."/>
            <person name="Bonometti L."/>
            <person name="Westerberg I."/>
            <person name="Brannstrom I.O."/>
            <person name="Guillou S."/>
            <person name="Cros-Aarteil S."/>
            <person name="Calhoun S."/>
            <person name="Haridas S."/>
            <person name="Kuo A."/>
            <person name="Mondo S."/>
            <person name="Pangilinan J."/>
            <person name="Riley R."/>
            <person name="Labutti K."/>
            <person name="Andreopoulos B."/>
            <person name="Lipzen A."/>
            <person name="Chen C."/>
            <person name="Yanf M."/>
            <person name="Daum C."/>
            <person name="Ng V."/>
            <person name="Clum A."/>
            <person name="Steindorff A."/>
            <person name="Ohm R."/>
            <person name="Martin F."/>
            <person name="Silar P."/>
            <person name="Natvig D."/>
            <person name="Lalanne C."/>
            <person name="Gautier V."/>
            <person name="Ament-Velasquez S.L."/>
            <person name="Kruys A."/>
            <person name="Hutchinson M.I."/>
            <person name="Powell A.J."/>
            <person name="Barry K."/>
            <person name="Miller A.N."/>
            <person name="Grigoriev I.V."/>
            <person name="Debuchy R."/>
            <person name="Gladieux P."/>
            <person name="Thoren M.H."/>
            <person name="Johannesson H."/>
        </authorList>
    </citation>
    <scope>NUCLEOTIDE SEQUENCE</scope>
    <source>
        <strain evidence="3">CBS 606.72</strain>
    </source>
</reference>
<dbReference type="Proteomes" id="UP001175000">
    <property type="component" value="Unassembled WGS sequence"/>
</dbReference>
<evidence type="ECO:0000313" key="3">
    <source>
        <dbReference type="EMBL" id="KAK0620693.1"/>
    </source>
</evidence>
<sequence length="215" mass="23652">MPAGYTRLASLMGAHPEMAILRRFGSLNVLNLLYLQAELTNLENELHCAARVDSESGHPDRAEYSRDWETLRNSVADEDGDPTQWKLMLQVREKLVEYNQALLVQHKIAGLGPPNNQDLRFLRKWMNSPSMGIPGSADGHQNTVEYSQEKVESLLAALGAVIGSILIVASIAVLYCLGSTEMRLLAIGLFTTGFSLGLCWFTNARMVEVFSAAAA</sequence>
<dbReference type="EMBL" id="JAULSU010000004">
    <property type="protein sequence ID" value="KAK0620693.1"/>
    <property type="molecule type" value="Genomic_DNA"/>
</dbReference>
<dbReference type="InterPro" id="IPR046529">
    <property type="entry name" value="DUF6594"/>
</dbReference>
<accession>A0AA40C135</accession>
<proteinExistence type="predicted"/>
<evidence type="ECO:0000259" key="2">
    <source>
        <dbReference type="Pfam" id="PF20237"/>
    </source>
</evidence>
<dbReference type="PANTHER" id="PTHR34502:SF5">
    <property type="entry name" value="DUF6594 DOMAIN-CONTAINING PROTEIN"/>
    <property type="match status" value="1"/>
</dbReference>
<evidence type="ECO:0000256" key="1">
    <source>
        <dbReference type="SAM" id="Phobius"/>
    </source>
</evidence>
<feature type="transmembrane region" description="Helical" evidence="1">
    <location>
        <begin position="184"/>
        <end position="203"/>
    </location>
</feature>
<comment type="caution">
    <text evidence="3">The sequence shown here is derived from an EMBL/GenBank/DDBJ whole genome shotgun (WGS) entry which is preliminary data.</text>
</comment>
<protein>
    <recommendedName>
        <fullName evidence="2">DUF6594 domain-containing protein</fullName>
    </recommendedName>
</protein>
<name>A0AA40C135_9PEZI</name>
<keyword evidence="1" id="KW-0812">Transmembrane</keyword>
<evidence type="ECO:0000313" key="4">
    <source>
        <dbReference type="Proteomes" id="UP001175000"/>
    </source>
</evidence>
<keyword evidence="1" id="KW-1133">Transmembrane helix</keyword>
<feature type="transmembrane region" description="Helical" evidence="1">
    <location>
        <begin position="154"/>
        <end position="177"/>
    </location>
</feature>